<proteinExistence type="predicted"/>
<reference evidence="1" key="1">
    <citation type="submission" date="2020-04" db="EMBL/GenBank/DDBJ databases">
        <authorList>
            <person name="Chiriac C."/>
            <person name="Salcher M."/>
            <person name="Ghai R."/>
            <person name="Kavagutti S V."/>
        </authorList>
    </citation>
    <scope>NUCLEOTIDE SEQUENCE</scope>
</reference>
<dbReference type="EMBL" id="LR796158">
    <property type="protein sequence ID" value="CAB4122003.1"/>
    <property type="molecule type" value="Genomic_DNA"/>
</dbReference>
<organism evidence="1">
    <name type="scientific">uncultured Caudovirales phage</name>
    <dbReference type="NCBI Taxonomy" id="2100421"/>
    <lineage>
        <taxon>Viruses</taxon>
        <taxon>Duplodnaviria</taxon>
        <taxon>Heunggongvirae</taxon>
        <taxon>Uroviricota</taxon>
        <taxon>Caudoviricetes</taxon>
        <taxon>Peduoviridae</taxon>
        <taxon>Maltschvirus</taxon>
        <taxon>Maltschvirus maltsch</taxon>
    </lineage>
</organism>
<name>A0A6J5KL25_9CAUD</name>
<evidence type="ECO:0000313" key="1">
    <source>
        <dbReference type="EMBL" id="CAB4122003.1"/>
    </source>
</evidence>
<accession>A0A6J5KL25</accession>
<sequence length="101" mass="12174">MELEDKQFLIDNINNYDTAKSGFIRNLDLEIFKKYESLYRKYLDPSFVLVLWCGFCRMDMVLRLYTYYEKLPIEEIKNDDVIISFITEEPKKSKRKPKTNG</sequence>
<gene>
    <name evidence="1" type="ORF">UFOVP19_37</name>
</gene>
<protein>
    <submittedName>
        <fullName evidence="1">Uncharacterized protein</fullName>
    </submittedName>
</protein>